<dbReference type="AlphaFoldDB" id="A0A2C6KJI1"/>
<reference evidence="5 6" key="1">
    <citation type="journal article" date="2017" name="Int. J. Parasitol.">
        <title>The genome of the protozoan parasite Cystoisospora suis and a reverse vaccinology approach to identify vaccine candidates.</title>
        <authorList>
            <person name="Palmieri N."/>
            <person name="Shrestha A."/>
            <person name="Ruttkowski B."/>
            <person name="Beck T."/>
            <person name="Vogl C."/>
            <person name="Tomley F."/>
            <person name="Blake D.P."/>
            <person name="Joachim A."/>
        </authorList>
    </citation>
    <scope>NUCLEOTIDE SEQUENCE [LARGE SCALE GENOMIC DNA]</scope>
    <source>
        <strain evidence="5 6">Wien I</strain>
    </source>
</reference>
<dbReference type="OrthoDB" id="429533at2759"/>
<dbReference type="RefSeq" id="XP_067918368.1">
    <property type="nucleotide sequence ID" value="XM_068069659.1"/>
</dbReference>
<dbReference type="GeneID" id="94432870"/>
<dbReference type="VEuPathDB" id="ToxoDB:CSUI_009544"/>
<dbReference type="InterPro" id="IPR001353">
    <property type="entry name" value="Proteasome_sua/b"/>
</dbReference>
<dbReference type="GO" id="GO:0004298">
    <property type="term" value="F:threonine-type endopeptidase activity"/>
    <property type="evidence" value="ECO:0007669"/>
    <property type="project" value="UniProtKB-KW"/>
</dbReference>
<protein>
    <submittedName>
        <fullName evidence="5">Proteasome subunit beta type 7</fullName>
    </submittedName>
</protein>
<dbReference type="GO" id="GO:0005737">
    <property type="term" value="C:cytoplasm"/>
    <property type="evidence" value="ECO:0007669"/>
    <property type="project" value="TreeGrafter"/>
</dbReference>
<dbReference type="Gene3D" id="3.60.20.10">
    <property type="entry name" value="Glutamine Phosphoribosylpyrophosphate, subunit 1, domain 1"/>
    <property type="match status" value="1"/>
</dbReference>
<dbReference type="InterPro" id="IPR029055">
    <property type="entry name" value="Ntn_hydrolases_N"/>
</dbReference>
<keyword evidence="6" id="KW-1185">Reference proteome</keyword>
<gene>
    <name evidence="5" type="ORF">CSUI_009544</name>
</gene>
<evidence type="ECO:0000313" key="5">
    <source>
        <dbReference type="EMBL" id="PHJ16642.1"/>
    </source>
</evidence>
<dbReference type="Pfam" id="PF00227">
    <property type="entry name" value="Proteasome"/>
    <property type="match status" value="1"/>
</dbReference>
<proteinExistence type="predicted"/>
<dbReference type="GO" id="GO:0005839">
    <property type="term" value="C:proteasome core complex"/>
    <property type="evidence" value="ECO:0007669"/>
    <property type="project" value="InterPro"/>
</dbReference>
<dbReference type="InterPro" id="IPR023333">
    <property type="entry name" value="Proteasome_suB-type"/>
</dbReference>
<accession>A0A2C6KJI1</accession>
<dbReference type="SUPFAM" id="SSF56235">
    <property type="entry name" value="N-terminal nucleophile aminohydrolases (Ntn hydrolases)"/>
    <property type="match status" value="1"/>
</dbReference>
<keyword evidence="3" id="KW-0378">Hydrolase</keyword>
<keyword evidence="4" id="KW-0539">Nucleus</keyword>
<dbReference type="PANTHER" id="PTHR32194">
    <property type="entry name" value="METALLOPROTEASE TLDD"/>
    <property type="match status" value="1"/>
</dbReference>
<comment type="caution">
    <text evidence="5">The sequence shown here is derived from an EMBL/GenBank/DDBJ whole genome shotgun (WGS) entry which is preliminary data.</text>
</comment>
<dbReference type="PANTHER" id="PTHR32194:SF4">
    <property type="entry name" value="PROTEASOME SUBUNIT BETA TYPE-7"/>
    <property type="match status" value="1"/>
</dbReference>
<sequence>MAVSVLSQELFKYQGYKGCAVVLGGVDVKGSHIYKIHPHGSTDCCNFAAMGSGSLNAMAVLEAGYKDGMTLEEGKDLVRNAIRAGIFNDLGSGGNVDLCVITQEGATHLREYEVPTQRPHMDESLRPKFKKNTTPFLLEKIEEIKPRLEYTQDVEMVEAS</sequence>
<keyword evidence="5" id="KW-0647">Proteasome</keyword>
<organism evidence="5 6">
    <name type="scientific">Cystoisospora suis</name>
    <dbReference type="NCBI Taxonomy" id="483139"/>
    <lineage>
        <taxon>Eukaryota</taxon>
        <taxon>Sar</taxon>
        <taxon>Alveolata</taxon>
        <taxon>Apicomplexa</taxon>
        <taxon>Conoidasida</taxon>
        <taxon>Coccidia</taxon>
        <taxon>Eucoccidiorida</taxon>
        <taxon>Eimeriorina</taxon>
        <taxon>Sarcocystidae</taxon>
        <taxon>Cystoisospora</taxon>
    </lineage>
</organism>
<dbReference type="EMBL" id="MIGC01005722">
    <property type="protein sequence ID" value="PHJ16642.1"/>
    <property type="molecule type" value="Genomic_DNA"/>
</dbReference>
<dbReference type="GO" id="GO:0051603">
    <property type="term" value="P:proteolysis involved in protein catabolic process"/>
    <property type="evidence" value="ECO:0007669"/>
    <property type="project" value="InterPro"/>
</dbReference>
<keyword evidence="2" id="KW-0888">Threonine protease</keyword>
<keyword evidence="1" id="KW-0645">Protease</keyword>
<dbReference type="Proteomes" id="UP000221165">
    <property type="component" value="Unassembled WGS sequence"/>
</dbReference>
<evidence type="ECO:0000256" key="1">
    <source>
        <dbReference type="ARBA" id="ARBA00022670"/>
    </source>
</evidence>
<evidence type="ECO:0000256" key="2">
    <source>
        <dbReference type="ARBA" id="ARBA00022698"/>
    </source>
</evidence>
<name>A0A2C6KJI1_9APIC</name>
<evidence type="ECO:0000256" key="4">
    <source>
        <dbReference type="ARBA" id="ARBA00023242"/>
    </source>
</evidence>
<evidence type="ECO:0000256" key="3">
    <source>
        <dbReference type="ARBA" id="ARBA00022801"/>
    </source>
</evidence>
<evidence type="ECO:0000313" key="6">
    <source>
        <dbReference type="Proteomes" id="UP000221165"/>
    </source>
</evidence>